<evidence type="ECO:0000256" key="2">
    <source>
        <dbReference type="ARBA" id="ARBA00022722"/>
    </source>
</evidence>
<dbReference type="InterPro" id="IPR051132">
    <property type="entry name" value="3-5_Exonuclease_domain"/>
</dbReference>
<dbReference type="OMA" id="FMCEDIM"/>
<keyword evidence="7" id="KW-0539">Nucleus</keyword>
<dbReference type="GO" id="GO:0046872">
    <property type="term" value="F:metal ion binding"/>
    <property type="evidence" value="ECO:0007669"/>
    <property type="project" value="UniProtKB-KW"/>
</dbReference>
<dbReference type="OrthoDB" id="10261556at2759"/>
<dbReference type="GO" id="GO:0003676">
    <property type="term" value="F:nucleic acid binding"/>
    <property type="evidence" value="ECO:0007669"/>
    <property type="project" value="InterPro"/>
</dbReference>
<evidence type="ECO:0000256" key="5">
    <source>
        <dbReference type="ARBA" id="ARBA00022839"/>
    </source>
</evidence>
<evidence type="ECO:0000259" key="13">
    <source>
        <dbReference type="Pfam" id="PF01612"/>
    </source>
</evidence>
<evidence type="ECO:0000256" key="9">
    <source>
        <dbReference type="ARBA" id="ARBA00040531"/>
    </source>
</evidence>
<keyword evidence="15" id="KW-0347">Helicase</keyword>
<keyword evidence="3" id="KW-0479">Metal-binding</keyword>
<evidence type="ECO:0000256" key="8">
    <source>
        <dbReference type="ARBA" id="ARBA00037949"/>
    </source>
</evidence>
<evidence type="ECO:0000256" key="1">
    <source>
        <dbReference type="ARBA" id="ARBA00004123"/>
    </source>
</evidence>
<evidence type="ECO:0000256" key="4">
    <source>
        <dbReference type="ARBA" id="ARBA00022801"/>
    </source>
</evidence>
<dbReference type="GO" id="GO:0008408">
    <property type="term" value="F:3'-5' exonuclease activity"/>
    <property type="evidence" value="ECO:0007669"/>
    <property type="project" value="InterPro"/>
</dbReference>
<keyword evidence="14" id="KW-1185">Reference proteome</keyword>
<evidence type="ECO:0000256" key="11">
    <source>
        <dbReference type="ARBA" id="ARBA00045901"/>
    </source>
</evidence>
<evidence type="ECO:0000256" key="12">
    <source>
        <dbReference type="SAM" id="MobiDB-lite"/>
    </source>
</evidence>
<feature type="region of interest" description="Disordered" evidence="12">
    <location>
        <begin position="1"/>
        <end position="24"/>
    </location>
</feature>
<dbReference type="InterPro" id="IPR002562">
    <property type="entry name" value="3'-5'_exonuclease_dom"/>
</dbReference>
<dbReference type="Pfam" id="PF01612">
    <property type="entry name" value="DNA_pol_A_exo1"/>
    <property type="match status" value="1"/>
</dbReference>
<dbReference type="AlphaFoldDB" id="A0A9J7HHP0"/>
<organism evidence="14 15">
    <name type="scientific">Branchiostoma floridae</name>
    <name type="common">Florida lancelet</name>
    <name type="synonym">Amphioxus</name>
    <dbReference type="NCBI Taxonomy" id="7739"/>
    <lineage>
        <taxon>Eukaryota</taxon>
        <taxon>Metazoa</taxon>
        <taxon>Chordata</taxon>
        <taxon>Cephalochordata</taxon>
        <taxon>Leptocardii</taxon>
        <taxon>Amphioxiformes</taxon>
        <taxon>Branchiostomatidae</taxon>
        <taxon>Branchiostoma</taxon>
    </lineage>
</organism>
<proteinExistence type="inferred from homology"/>
<keyword evidence="15" id="KW-0547">Nucleotide-binding</keyword>
<dbReference type="Proteomes" id="UP000001554">
    <property type="component" value="Chromosome 16"/>
</dbReference>
<evidence type="ECO:0000313" key="15">
    <source>
        <dbReference type="RefSeq" id="XP_035658094.1"/>
    </source>
</evidence>
<comment type="similarity">
    <text evidence="8">Belongs to the WRNexo family.</text>
</comment>
<evidence type="ECO:0000313" key="14">
    <source>
        <dbReference type="Proteomes" id="UP000001554"/>
    </source>
</evidence>
<gene>
    <name evidence="15" type="primary">LOC118403478</name>
</gene>
<dbReference type="GO" id="GO:0006139">
    <property type="term" value="P:nucleobase-containing compound metabolic process"/>
    <property type="evidence" value="ECO:0007669"/>
    <property type="project" value="InterPro"/>
</dbReference>
<evidence type="ECO:0000256" key="7">
    <source>
        <dbReference type="ARBA" id="ARBA00023242"/>
    </source>
</evidence>
<reference evidence="15" key="2">
    <citation type="submission" date="2025-08" db="UniProtKB">
        <authorList>
            <consortium name="RefSeq"/>
        </authorList>
    </citation>
    <scope>IDENTIFICATION</scope>
    <source>
        <strain evidence="15">S238N-H82</strain>
        <tissue evidence="15">Testes</tissue>
    </source>
</reference>
<evidence type="ECO:0000256" key="10">
    <source>
        <dbReference type="ARBA" id="ARBA00042761"/>
    </source>
</evidence>
<reference evidence="14" key="1">
    <citation type="journal article" date="2020" name="Nat. Ecol. Evol.">
        <title>Deeply conserved synteny resolves early events in vertebrate evolution.</title>
        <authorList>
            <person name="Simakov O."/>
            <person name="Marletaz F."/>
            <person name="Yue J.X."/>
            <person name="O'Connell B."/>
            <person name="Jenkins J."/>
            <person name="Brandt A."/>
            <person name="Calef R."/>
            <person name="Tung C.H."/>
            <person name="Huang T.K."/>
            <person name="Schmutz J."/>
            <person name="Satoh N."/>
            <person name="Yu J.K."/>
            <person name="Putnam N.H."/>
            <person name="Green R.E."/>
            <person name="Rokhsar D.S."/>
        </authorList>
    </citation>
    <scope>NUCLEOTIDE SEQUENCE [LARGE SCALE GENOMIC DNA]</scope>
    <source>
        <strain evidence="14">S238N-H82</strain>
    </source>
</reference>
<dbReference type="PANTHER" id="PTHR13620">
    <property type="entry name" value="3-5 EXONUCLEASE"/>
    <property type="match status" value="1"/>
</dbReference>
<dbReference type="GO" id="GO:0004386">
    <property type="term" value="F:helicase activity"/>
    <property type="evidence" value="ECO:0007669"/>
    <property type="project" value="UniProtKB-KW"/>
</dbReference>
<name>A0A9J7HHP0_BRAFL</name>
<evidence type="ECO:0000256" key="6">
    <source>
        <dbReference type="ARBA" id="ARBA00022842"/>
    </source>
</evidence>
<dbReference type="KEGG" id="bfo:118403478"/>
<comment type="subcellular location">
    <subcellularLocation>
        <location evidence="1">Nucleus</location>
    </subcellularLocation>
</comment>
<comment type="function">
    <text evidence="11">Has exonuclease activity on both single-stranded and duplex templates bearing overhangs, but not blunt ended duplex DNA, and cleaves in a 3'-5' direction. Essential for the formation of DNA replication focal centers. Has an important role in maintaining genome stability.</text>
</comment>
<keyword evidence="15" id="KW-0067">ATP-binding</keyword>
<dbReference type="InterPro" id="IPR036397">
    <property type="entry name" value="RNaseH_sf"/>
</dbReference>
<sequence>MAEADEKQLDTSGNWDCGKATKQKRRLPEWMKNVVLDKDHTDSKKKRRDQQKTTLVSDLPVLKFTGNIVYCYQKDDCSFMCEDIMTTSSTADYSCVLGFDIEWPVTYTVGKEEKTALLQLCTSHNKCYLFHLSCMPGFPGGLKKLLETESIKKVGVGIQGDVRKLLRDFDVNMKGGMDLSSLANQNTRSAEIWSLDNLCKYVLDVLDVLPDSV</sequence>
<dbReference type="SUPFAM" id="SSF53098">
    <property type="entry name" value="Ribonuclease H-like"/>
    <property type="match status" value="1"/>
</dbReference>
<dbReference type="RefSeq" id="XP_035658094.1">
    <property type="nucleotide sequence ID" value="XM_035802201.1"/>
</dbReference>
<evidence type="ECO:0000256" key="3">
    <source>
        <dbReference type="ARBA" id="ARBA00022723"/>
    </source>
</evidence>
<protein>
    <recommendedName>
        <fullName evidence="9">3'-5' exonuclease</fullName>
    </recommendedName>
    <alternativeName>
        <fullName evidence="10">Werner Syndrome-like exonuclease</fullName>
    </alternativeName>
</protein>
<keyword evidence="2" id="KW-0540">Nuclease</keyword>
<accession>A0A9J7HHP0</accession>
<dbReference type="GO" id="GO:0005634">
    <property type="term" value="C:nucleus"/>
    <property type="evidence" value="ECO:0007669"/>
    <property type="project" value="UniProtKB-SubCell"/>
</dbReference>
<dbReference type="GeneID" id="118403478"/>
<keyword evidence="4" id="KW-0378">Hydrolase</keyword>
<dbReference type="PANTHER" id="PTHR13620:SF109">
    <property type="entry name" value="3'-5' EXONUCLEASE"/>
    <property type="match status" value="1"/>
</dbReference>
<feature type="domain" description="3'-5' exonuclease" evidence="13">
    <location>
        <begin position="90"/>
        <end position="205"/>
    </location>
</feature>
<dbReference type="InterPro" id="IPR012337">
    <property type="entry name" value="RNaseH-like_sf"/>
</dbReference>
<dbReference type="CDD" id="cd06141">
    <property type="entry name" value="WRN_exo"/>
    <property type="match status" value="1"/>
</dbReference>
<keyword evidence="5" id="KW-0269">Exonuclease</keyword>
<dbReference type="Gene3D" id="3.30.420.10">
    <property type="entry name" value="Ribonuclease H-like superfamily/Ribonuclease H"/>
    <property type="match status" value="1"/>
</dbReference>
<keyword evidence="6" id="KW-0460">Magnesium</keyword>